<reference evidence="1 2" key="1">
    <citation type="submission" date="2017-12" db="EMBL/GenBank/DDBJ databases">
        <title>High-resolution comparative analysis of great ape genomes.</title>
        <authorList>
            <person name="Pollen A."/>
            <person name="Hastie A."/>
            <person name="Hormozdiari F."/>
            <person name="Dougherty M."/>
            <person name="Liu R."/>
            <person name="Chaisson M."/>
            <person name="Hoppe E."/>
            <person name="Hill C."/>
            <person name="Pang A."/>
            <person name="Hillier L."/>
            <person name="Baker C."/>
            <person name="Armstrong J."/>
            <person name="Shendure J."/>
            <person name="Paten B."/>
            <person name="Wilson R."/>
            <person name="Chao H."/>
            <person name="Schneider V."/>
            <person name="Ventura M."/>
            <person name="Kronenberg Z."/>
            <person name="Murali S."/>
            <person name="Gordon D."/>
            <person name="Cantsilieris S."/>
            <person name="Munson K."/>
            <person name="Nelson B."/>
            <person name="Raja A."/>
            <person name="Underwood J."/>
            <person name="Diekhans M."/>
            <person name="Fiddes I."/>
            <person name="Haussler D."/>
            <person name="Eichler E."/>
        </authorList>
    </citation>
    <scope>NUCLEOTIDE SEQUENCE [LARGE SCALE GENOMIC DNA]</scope>
    <source>
        <strain evidence="1">Yerkes chimp pedigree #C0471</strain>
    </source>
</reference>
<protein>
    <submittedName>
        <fullName evidence="1">CPAMD8 isoform 17</fullName>
    </submittedName>
</protein>
<evidence type="ECO:0000313" key="1">
    <source>
        <dbReference type="EMBL" id="PNI50719.1"/>
    </source>
</evidence>
<accession>A0A2J8LU12</accession>
<comment type="caution">
    <text evidence="1">The sequence shown here is derived from an EMBL/GenBank/DDBJ whole genome shotgun (WGS) entry which is preliminary data.</text>
</comment>
<name>A0A2J8LU12_PANTR</name>
<organism evidence="1 2">
    <name type="scientific">Pan troglodytes</name>
    <name type="common">Chimpanzee</name>
    <dbReference type="NCBI Taxonomy" id="9598"/>
    <lineage>
        <taxon>Eukaryota</taxon>
        <taxon>Metazoa</taxon>
        <taxon>Chordata</taxon>
        <taxon>Craniata</taxon>
        <taxon>Vertebrata</taxon>
        <taxon>Euteleostomi</taxon>
        <taxon>Mammalia</taxon>
        <taxon>Eutheria</taxon>
        <taxon>Euarchontoglires</taxon>
        <taxon>Primates</taxon>
        <taxon>Haplorrhini</taxon>
        <taxon>Catarrhini</taxon>
        <taxon>Hominidae</taxon>
        <taxon>Pan</taxon>
    </lineage>
</organism>
<sequence>WTQTLSLKGRRRTERLLFLTAALLRAGRHHLAASCPYQPVTLHGGWADLSPGDTCL</sequence>
<feature type="non-terminal residue" evidence="1">
    <location>
        <position position="1"/>
    </location>
</feature>
<dbReference type="AlphaFoldDB" id="A0A2J8LU12"/>
<evidence type="ECO:0000313" key="2">
    <source>
        <dbReference type="Proteomes" id="UP000236370"/>
    </source>
</evidence>
<dbReference type="Proteomes" id="UP000236370">
    <property type="component" value="Unassembled WGS sequence"/>
</dbReference>
<gene>
    <name evidence="1" type="ORF">CK820_G0026159</name>
</gene>
<proteinExistence type="predicted"/>
<dbReference type="EMBL" id="NBAG03000278">
    <property type="protein sequence ID" value="PNI50719.1"/>
    <property type="molecule type" value="Genomic_DNA"/>
</dbReference>